<dbReference type="KEGG" id="mjh:JH146_0434"/>
<dbReference type="EC" id="3.1.-.-" evidence="8"/>
<dbReference type="PANTHER" id="PTHR34405:SF1">
    <property type="entry name" value="CRISPR-ASSOCIATED ENDORIBONUCLEASE CAS2"/>
    <property type="match status" value="1"/>
</dbReference>
<comment type="similarity">
    <text evidence="8">Belongs to the CRISPR-associated endoribonuclease Cas2 protein family.</text>
</comment>
<keyword evidence="4 8" id="KW-0255">Endonuclease</keyword>
<keyword evidence="3 8" id="KW-0479">Metal-binding</keyword>
<dbReference type="PANTHER" id="PTHR34405">
    <property type="entry name" value="CRISPR-ASSOCIATED ENDORIBONUCLEASE CAS2"/>
    <property type="match status" value="1"/>
</dbReference>
<comment type="subunit">
    <text evidence="8">Homodimer, forms a heterotetramer with a Cas1 homodimer.</text>
</comment>
<dbReference type="GO" id="GO:0043571">
    <property type="term" value="P:maintenance of CRISPR repeat elements"/>
    <property type="evidence" value="ECO:0007669"/>
    <property type="project" value="UniProtKB-UniRule"/>
</dbReference>
<dbReference type="AlphaFoldDB" id="A0A076LIE0"/>
<dbReference type="RefSeq" id="WP_048201470.1">
    <property type="nucleotide sequence ID" value="NZ_CP009149.1"/>
</dbReference>
<dbReference type="GO" id="GO:0051607">
    <property type="term" value="P:defense response to virus"/>
    <property type="evidence" value="ECO:0007669"/>
    <property type="project" value="UniProtKB-UniRule"/>
</dbReference>
<proteinExistence type="inferred from homology"/>
<dbReference type="Proteomes" id="UP000028781">
    <property type="component" value="Chromosome"/>
</dbReference>
<evidence type="ECO:0000256" key="3">
    <source>
        <dbReference type="ARBA" id="ARBA00022723"/>
    </source>
</evidence>
<evidence type="ECO:0000256" key="4">
    <source>
        <dbReference type="ARBA" id="ARBA00022759"/>
    </source>
</evidence>
<evidence type="ECO:0000256" key="5">
    <source>
        <dbReference type="ARBA" id="ARBA00022801"/>
    </source>
</evidence>
<dbReference type="GeneID" id="24891031"/>
<keyword evidence="10" id="KW-1185">Reference proteome</keyword>
<dbReference type="InterPro" id="IPR019199">
    <property type="entry name" value="Virulence_VapD/CRISPR_Cas2"/>
</dbReference>
<evidence type="ECO:0000256" key="8">
    <source>
        <dbReference type="HAMAP-Rule" id="MF_01471"/>
    </source>
</evidence>
<dbReference type="STRING" id="1301915.JH146_0434"/>
<keyword evidence="2 8" id="KW-0540">Nuclease</keyword>
<dbReference type="GO" id="GO:0004521">
    <property type="term" value="F:RNA endonuclease activity"/>
    <property type="evidence" value="ECO:0007669"/>
    <property type="project" value="InterPro"/>
</dbReference>
<evidence type="ECO:0000256" key="2">
    <source>
        <dbReference type="ARBA" id="ARBA00022722"/>
    </source>
</evidence>
<sequence length="87" mass="10206">MYVIVVYDVNVARVNKVKSFLRKHLNWVQNSVFEGEVTKAEFERIKEGILRIIDENEDSVIIYKCPLDFVPKREILGLEKNPIDDII</sequence>
<evidence type="ECO:0000313" key="9">
    <source>
        <dbReference type="EMBL" id="AIJ05284.1"/>
    </source>
</evidence>
<feature type="binding site" evidence="8">
    <location>
        <position position="8"/>
    </location>
    <ligand>
        <name>Mg(2+)</name>
        <dbReference type="ChEBI" id="CHEBI:18420"/>
        <note>catalytic</note>
    </ligand>
</feature>
<dbReference type="SUPFAM" id="SSF143430">
    <property type="entry name" value="TTP0101/SSO1404-like"/>
    <property type="match status" value="1"/>
</dbReference>
<dbReference type="InterPro" id="IPR021127">
    <property type="entry name" value="CRISPR_associated_Cas2"/>
</dbReference>
<dbReference type="NCBIfam" id="TIGR01573">
    <property type="entry name" value="cas2"/>
    <property type="match status" value="1"/>
</dbReference>
<comment type="function">
    <text evidence="8">CRISPR (clustered regularly interspaced short palindromic repeat), is an adaptive immune system that provides protection against mobile genetic elements (viruses, transposable elements and conjugative plasmids). CRISPR clusters contain sequences complementary to antecedent mobile elements and target invading nucleic acids. CRISPR clusters are transcribed and processed into CRISPR RNA (crRNA). Functions as a ssRNA-specific endoribonuclease. Involved in the integration of spacer DNA into the CRISPR cassette.</text>
</comment>
<name>A0A076LIE0_9EURY</name>
<evidence type="ECO:0000256" key="7">
    <source>
        <dbReference type="ARBA" id="ARBA00023118"/>
    </source>
</evidence>
<gene>
    <name evidence="8" type="primary">cas2</name>
    <name evidence="9" type="ORF">JH146_0434</name>
</gene>
<reference evidence="9 10" key="1">
    <citation type="journal article" date="2015" name="Int. J. Syst. Evol. Microbiol.">
        <title>M ethanocaldococcus bathoardescens sp. nov., a hyperthermophilic methanogen isolated from a volcanically active deep-sea hydrothermal vent.</title>
        <authorList>
            <person name="Stewart L.C."/>
            <person name="Jung J.H."/>
            <person name="Kim Y.T."/>
            <person name="Kwon S.W."/>
            <person name="Park C.S."/>
            <person name="Holden J.F."/>
        </authorList>
    </citation>
    <scope>NUCLEOTIDE SEQUENCE [LARGE SCALE GENOMIC DNA]</scope>
    <source>
        <strain evidence="9 10">JH146</strain>
    </source>
</reference>
<organism evidence="9 10">
    <name type="scientific">Methanocaldococcus bathoardescens</name>
    <dbReference type="NCBI Taxonomy" id="1301915"/>
    <lineage>
        <taxon>Archaea</taxon>
        <taxon>Methanobacteriati</taxon>
        <taxon>Methanobacteriota</taxon>
        <taxon>Methanomada group</taxon>
        <taxon>Methanococci</taxon>
        <taxon>Methanococcales</taxon>
        <taxon>Methanocaldococcaceae</taxon>
        <taxon>Methanocaldococcus</taxon>
    </lineage>
</organism>
<dbReference type="HOGENOM" id="CLU_161124_0_1_2"/>
<dbReference type="GO" id="GO:0016787">
    <property type="term" value="F:hydrolase activity"/>
    <property type="evidence" value="ECO:0007669"/>
    <property type="project" value="UniProtKB-KW"/>
</dbReference>
<keyword evidence="7 8" id="KW-0051">Antiviral defense</keyword>
<dbReference type="EMBL" id="CP009149">
    <property type="protein sequence ID" value="AIJ05284.1"/>
    <property type="molecule type" value="Genomic_DNA"/>
</dbReference>
<keyword evidence="5 8" id="KW-0378">Hydrolase</keyword>
<comment type="cofactor">
    <cofactor evidence="1 8">
        <name>Mg(2+)</name>
        <dbReference type="ChEBI" id="CHEBI:18420"/>
    </cofactor>
</comment>
<dbReference type="HAMAP" id="MF_01471">
    <property type="entry name" value="Cas2"/>
    <property type="match status" value="1"/>
</dbReference>
<dbReference type="Gene3D" id="3.30.70.240">
    <property type="match status" value="1"/>
</dbReference>
<dbReference type="OrthoDB" id="43236at2157"/>
<evidence type="ECO:0000313" key="10">
    <source>
        <dbReference type="Proteomes" id="UP000028781"/>
    </source>
</evidence>
<evidence type="ECO:0000256" key="1">
    <source>
        <dbReference type="ARBA" id="ARBA00001946"/>
    </source>
</evidence>
<dbReference type="Pfam" id="PF09827">
    <property type="entry name" value="CRISPR_Cas2"/>
    <property type="match status" value="1"/>
</dbReference>
<accession>A0A076LIE0</accession>
<keyword evidence="6 8" id="KW-0460">Magnesium</keyword>
<evidence type="ECO:0000256" key="6">
    <source>
        <dbReference type="ARBA" id="ARBA00022842"/>
    </source>
</evidence>
<dbReference type="GO" id="GO:0046872">
    <property type="term" value="F:metal ion binding"/>
    <property type="evidence" value="ECO:0007669"/>
    <property type="project" value="UniProtKB-UniRule"/>
</dbReference>
<dbReference type="CDD" id="cd09725">
    <property type="entry name" value="Cas2_I_II_III"/>
    <property type="match status" value="1"/>
</dbReference>
<protein>
    <recommendedName>
        <fullName evidence="8">CRISPR-associated endoribonuclease Cas2</fullName>
        <ecNumber evidence="8">3.1.-.-</ecNumber>
    </recommendedName>
</protein>